<dbReference type="Proteomes" id="UP000291591">
    <property type="component" value="Unassembled WGS sequence"/>
</dbReference>
<name>A0A4Q7V177_PSEST</name>
<comment type="caution">
    <text evidence="1">The sequence shown here is derived from an EMBL/GenBank/DDBJ whole genome shotgun (WGS) entry which is preliminary data.</text>
</comment>
<dbReference type="AlphaFoldDB" id="A0A4Q7V177"/>
<proteinExistence type="predicted"/>
<reference evidence="1 2" key="1">
    <citation type="submission" date="2019-02" db="EMBL/GenBank/DDBJ databases">
        <title>Sequencing the genomes of 1000 actinobacteria strains.</title>
        <authorList>
            <person name="Klenk H.-P."/>
        </authorList>
    </citation>
    <scope>NUCLEOTIDE SEQUENCE [LARGE SCALE GENOMIC DNA]</scope>
    <source>
        <strain evidence="1 2">DSM 45779</strain>
    </source>
</reference>
<protein>
    <submittedName>
        <fullName evidence="1">Uncharacterized protein</fullName>
    </submittedName>
</protein>
<organism evidence="1 2">
    <name type="scientific">Pseudonocardia sediminis</name>
    <dbReference type="NCBI Taxonomy" id="1397368"/>
    <lineage>
        <taxon>Bacteria</taxon>
        <taxon>Bacillati</taxon>
        <taxon>Actinomycetota</taxon>
        <taxon>Actinomycetes</taxon>
        <taxon>Pseudonocardiales</taxon>
        <taxon>Pseudonocardiaceae</taxon>
        <taxon>Pseudonocardia</taxon>
    </lineage>
</organism>
<gene>
    <name evidence="1" type="ORF">EV383_4088</name>
</gene>
<evidence type="ECO:0000313" key="1">
    <source>
        <dbReference type="EMBL" id="RZT87178.1"/>
    </source>
</evidence>
<keyword evidence="2" id="KW-1185">Reference proteome</keyword>
<accession>A0A4Q7V177</accession>
<dbReference type="Pfam" id="PF21790">
    <property type="entry name" value="OGG"/>
    <property type="match status" value="1"/>
</dbReference>
<dbReference type="EMBL" id="SHKL01000001">
    <property type="protein sequence ID" value="RZT87178.1"/>
    <property type="molecule type" value="Genomic_DNA"/>
</dbReference>
<evidence type="ECO:0000313" key="2">
    <source>
        <dbReference type="Proteomes" id="UP000291591"/>
    </source>
</evidence>
<dbReference type="InterPro" id="IPR048868">
    <property type="entry name" value="OGG-like_put"/>
</dbReference>
<sequence>MRWYPRSWRDRLVDYRSVLDQLPSQVCRSDAAEWAVGIDNAHRAGEAFVAAMVWGYGPVGYGPYRTARILEENEQATERLLKIAEPAVEGDRMRAFRQAANSPLKHLGVAFGTKFLYFCSLASGDDRAIAPVLDSVVADWLSQHTPFSPKIDSWRPKDYERYVDLLQCWADQLDERIDTVEQLIFDSEWAVPAGTRTPTADIASTLAQLRRLVNDLDPAVTDRCEPHLTELRALTSC</sequence>